<name>A0AAV4HHE4_9GAST</name>
<evidence type="ECO:0000256" key="1">
    <source>
        <dbReference type="SAM" id="MobiDB-lite"/>
    </source>
</evidence>
<accession>A0AAV4HHE4</accession>
<evidence type="ECO:0008006" key="4">
    <source>
        <dbReference type="Google" id="ProtNLM"/>
    </source>
</evidence>
<dbReference type="PANTHER" id="PTHR33395:SF22">
    <property type="entry name" value="REVERSE TRANSCRIPTASE DOMAIN-CONTAINING PROTEIN"/>
    <property type="match status" value="1"/>
</dbReference>
<gene>
    <name evidence="2" type="ORF">ElyMa_002740800</name>
</gene>
<dbReference type="AlphaFoldDB" id="A0AAV4HHE4"/>
<protein>
    <recommendedName>
        <fullName evidence="4">Reverse transcriptase domain-containing protein</fullName>
    </recommendedName>
</protein>
<keyword evidence="3" id="KW-1185">Reference proteome</keyword>
<feature type="region of interest" description="Disordered" evidence="1">
    <location>
        <begin position="1"/>
        <end position="21"/>
    </location>
</feature>
<evidence type="ECO:0000313" key="2">
    <source>
        <dbReference type="EMBL" id="GFR97271.1"/>
    </source>
</evidence>
<organism evidence="2 3">
    <name type="scientific">Elysia marginata</name>
    <dbReference type="NCBI Taxonomy" id="1093978"/>
    <lineage>
        <taxon>Eukaryota</taxon>
        <taxon>Metazoa</taxon>
        <taxon>Spiralia</taxon>
        <taxon>Lophotrochozoa</taxon>
        <taxon>Mollusca</taxon>
        <taxon>Gastropoda</taxon>
        <taxon>Heterobranchia</taxon>
        <taxon>Euthyneura</taxon>
        <taxon>Panpulmonata</taxon>
        <taxon>Sacoglossa</taxon>
        <taxon>Placobranchoidea</taxon>
        <taxon>Plakobranchidae</taxon>
        <taxon>Elysia</taxon>
    </lineage>
</organism>
<dbReference type="PANTHER" id="PTHR33395">
    <property type="entry name" value="TRANSCRIPTASE, PUTATIVE-RELATED-RELATED"/>
    <property type="match status" value="1"/>
</dbReference>
<dbReference type="EMBL" id="BMAT01005629">
    <property type="protein sequence ID" value="GFR97271.1"/>
    <property type="molecule type" value="Genomic_DNA"/>
</dbReference>
<proteinExistence type="predicted"/>
<evidence type="ECO:0000313" key="3">
    <source>
        <dbReference type="Proteomes" id="UP000762676"/>
    </source>
</evidence>
<comment type="caution">
    <text evidence="2">The sequence shown here is derived from an EMBL/GenBank/DDBJ whole genome shotgun (WGS) entry which is preliminary data.</text>
</comment>
<sequence>MGDLDYTEIDGKIDNRTTGPIHPATQFLGPTKDAFLIQHQKQPTRFRKRSSSEQDRQKYVKASSLAKRTRRNAKIKQEKSVAKESRCNPKAFWNLSSLRQHQDQKLLTLKGGRWKEEGGKIGRILRKQKRSTIFFFKAYLQNLSFPPKCNCKKELDVIESTDQYVQKILSDLHTGKYPGPDMISPLILARTADTLAYPVARIFRLWHENGHILERWRQTNITPILKTDSRSDASNYPLVRMTCIICKCMKMIIMQGVITYIQENNITSKHRHGFVSWKILHCQAPGSPR</sequence>
<dbReference type="Proteomes" id="UP000762676">
    <property type="component" value="Unassembled WGS sequence"/>
</dbReference>
<reference evidence="2 3" key="1">
    <citation type="journal article" date="2021" name="Elife">
        <title>Chloroplast acquisition without the gene transfer in kleptoplastic sea slugs, Plakobranchus ocellatus.</title>
        <authorList>
            <person name="Maeda T."/>
            <person name="Takahashi S."/>
            <person name="Yoshida T."/>
            <person name="Shimamura S."/>
            <person name="Takaki Y."/>
            <person name="Nagai Y."/>
            <person name="Toyoda A."/>
            <person name="Suzuki Y."/>
            <person name="Arimoto A."/>
            <person name="Ishii H."/>
            <person name="Satoh N."/>
            <person name="Nishiyama T."/>
            <person name="Hasebe M."/>
            <person name="Maruyama T."/>
            <person name="Minagawa J."/>
            <person name="Obokata J."/>
            <person name="Shigenobu S."/>
        </authorList>
    </citation>
    <scope>NUCLEOTIDE SEQUENCE [LARGE SCALE GENOMIC DNA]</scope>
</reference>